<dbReference type="PANTHER" id="PTHR10894">
    <property type="entry name" value="NUCLEOLAR PROTEIN 5 NUCLEOLAR PROTEIN NOP5 NOP58"/>
    <property type="match status" value="1"/>
</dbReference>
<gene>
    <name evidence="1" type="ORF">PVAP13_3NG248330</name>
    <name evidence="2" type="ORF">PVAP13_3NG248519</name>
    <name evidence="3" type="ORF">PVAP13_3NG248772</name>
</gene>
<accession>A0A8T0U9I4</accession>
<evidence type="ECO:0000313" key="3">
    <source>
        <dbReference type="EMBL" id="KAG2621346.1"/>
    </source>
</evidence>
<dbReference type="EMBL" id="CM029042">
    <property type="protein sequence ID" value="KAG2621346.1"/>
    <property type="molecule type" value="Genomic_DNA"/>
</dbReference>
<comment type="caution">
    <text evidence="2">The sequence shown here is derived from an EMBL/GenBank/DDBJ whole genome shotgun (WGS) entry which is preliminary data.</text>
</comment>
<dbReference type="EMBL" id="CM029042">
    <property type="protein sequence ID" value="KAG2621339.1"/>
    <property type="molecule type" value="Genomic_DNA"/>
</dbReference>
<reference evidence="2" key="1">
    <citation type="submission" date="2020-05" db="EMBL/GenBank/DDBJ databases">
        <title>WGS assembly of Panicum virgatum.</title>
        <authorList>
            <person name="Lovell J.T."/>
            <person name="Jenkins J."/>
            <person name="Shu S."/>
            <person name="Juenger T.E."/>
            <person name="Schmutz J."/>
        </authorList>
    </citation>
    <scope>NUCLEOTIDE SEQUENCE</scope>
    <source>
        <strain evidence="2">AP13</strain>
    </source>
</reference>
<dbReference type="InterPro" id="IPR045056">
    <property type="entry name" value="Nop56/Nop58"/>
</dbReference>
<keyword evidence="4" id="KW-1185">Reference proteome</keyword>
<dbReference type="PANTHER" id="PTHR10894:SF14">
    <property type="entry name" value="EXPRESSED PROTEIN"/>
    <property type="match status" value="1"/>
</dbReference>
<evidence type="ECO:0000313" key="4">
    <source>
        <dbReference type="Proteomes" id="UP000823388"/>
    </source>
</evidence>
<organism evidence="2 4">
    <name type="scientific">Panicum virgatum</name>
    <name type="common">Blackwell switchgrass</name>
    <dbReference type="NCBI Taxonomy" id="38727"/>
    <lineage>
        <taxon>Eukaryota</taxon>
        <taxon>Viridiplantae</taxon>
        <taxon>Streptophyta</taxon>
        <taxon>Embryophyta</taxon>
        <taxon>Tracheophyta</taxon>
        <taxon>Spermatophyta</taxon>
        <taxon>Magnoliopsida</taxon>
        <taxon>Liliopsida</taxon>
        <taxon>Poales</taxon>
        <taxon>Poaceae</taxon>
        <taxon>PACMAD clade</taxon>
        <taxon>Panicoideae</taxon>
        <taxon>Panicodae</taxon>
        <taxon>Paniceae</taxon>
        <taxon>Panicinae</taxon>
        <taxon>Panicum</taxon>
        <taxon>Panicum sect. Hiantes</taxon>
    </lineage>
</organism>
<dbReference type="GO" id="GO:0031428">
    <property type="term" value="C:box C/D methylation guide snoRNP complex"/>
    <property type="evidence" value="ECO:0007669"/>
    <property type="project" value="InterPro"/>
</dbReference>
<evidence type="ECO:0000313" key="2">
    <source>
        <dbReference type="EMBL" id="KAG2621342.1"/>
    </source>
</evidence>
<dbReference type="EMBL" id="CM029042">
    <property type="protein sequence ID" value="KAG2621342.1"/>
    <property type="molecule type" value="Genomic_DNA"/>
</dbReference>
<protein>
    <submittedName>
        <fullName evidence="2">Uncharacterized protein</fullName>
    </submittedName>
</protein>
<name>A0A8T0U9I4_PANVG</name>
<dbReference type="GO" id="GO:0032040">
    <property type="term" value="C:small-subunit processome"/>
    <property type="evidence" value="ECO:0007669"/>
    <property type="project" value="InterPro"/>
</dbReference>
<sequence length="147" mass="16802">MSQGLKMFLSRYGFDVEPEMLNEQIVATAGALFRCDAVFKNYLEYLANASWRFENVSGIKCEHWGALKLATAQKVVCFPEEDDFHEVLSEDELIKLKEEAPKYKDLVSKPHCIRTYEEISKAHQVRAEKRRLLGSLVKEAKAACEKG</sequence>
<dbReference type="Proteomes" id="UP000823388">
    <property type="component" value="Chromosome 3N"/>
</dbReference>
<evidence type="ECO:0000313" key="1">
    <source>
        <dbReference type="EMBL" id="KAG2621339.1"/>
    </source>
</evidence>
<proteinExistence type="predicted"/>
<dbReference type="AlphaFoldDB" id="A0A8T0U9I4"/>
<dbReference type="GO" id="GO:0030515">
    <property type="term" value="F:snoRNA binding"/>
    <property type="evidence" value="ECO:0007669"/>
    <property type="project" value="InterPro"/>
</dbReference>